<evidence type="ECO:0000256" key="1">
    <source>
        <dbReference type="SAM" id="MobiDB-lite"/>
    </source>
</evidence>
<dbReference type="CDD" id="cd01285">
    <property type="entry name" value="nucleoside_deaminase"/>
    <property type="match status" value="1"/>
</dbReference>
<accession>A0A7S4LNP7</accession>
<protein>
    <recommendedName>
        <fullName evidence="3">CMP/dCMP-type deaminase domain-containing protein</fullName>
    </recommendedName>
</protein>
<dbReference type="GO" id="GO:0003824">
    <property type="term" value="F:catalytic activity"/>
    <property type="evidence" value="ECO:0007669"/>
    <property type="project" value="InterPro"/>
</dbReference>
<organism evidence="4">
    <name type="scientific">Eutreptiella gymnastica</name>
    <dbReference type="NCBI Taxonomy" id="73025"/>
    <lineage>
        <taxon>Eukaryota</taxon>
        <taxon>Discoba</taxon>
        <taxon>Euglenozoa</taxon>
        <taxon>Euglenida</taxon>
        <taxon>Spirocuta</taxon>
        <taxon>Euglenophyceae</taxon>
        <taxon>Eutreptiales</taxon>
        <taxon>Eutreptiaceae</taxon>
        <taxon>Eutreptiella</taxon>
    </lineage>
</organism>
<name>A0A7S4LNP7_9EUGL</name>
<feature type="transmembrane region" description="Helical" evidence="2">
    <location>
        <begin position="27"/>
        <end position="49"/>
    </location>
</feature>
<sequence>MADRPLFMASLAHDAPFPHTAEVAPRWYAISIFLYGMCMLVLLGACNWLSSAPGQLQAAQVLKVVASQQHNLNHRSHIRQEHLRLQGVSLTVPRARRALPKPDRKPQKPPHWLPALTPEDLVTLPPPSDFYELALNEAWEAGHAGEVPIGAVIVRRARRATYADPHLISTSNSSQDSALPDNESFWGWELVAVGRNRMVGSADPTAHAEMEAIRNASRILGNERLAGCSMVVTLEPCMMCTGAAVLARLEQVYYFARVESGLGMEDVLGITGSRPKGINHRPLMVPVPELRDDARTLLCEFFRQRRRKSPSKLANAPDTQRDRDLSC</sequence>
<feature type="domain" description="CMP/dCMP-type deaminase" evidence="3">
    <location>
        <begin position="125"/>
        <end position="265"/>
    </location>
</feature>
<evidence type="ECO:0000256" key="2">
    <source>
        <dbReference type="SAM" id="Phobius"/>
    </source>
</evidence>
<evidence type="ECO:0000313" key="4">
    <source>
        <dbReference type="EMBL" id="CAE0840917.1"/>
    </source>
</evidence>
<gene>
    <name evidence="4" type="ORF">EGYM00163_LOCUS51528</name>
</gene>
<dbReference type="EMBL" id="HBJA01149748">
    <property type="protein sequence ID" value="CAE0840917.1"/>
    <property type="molecule type" value="Transcribed_RNA"/>
</dbReference>
<keyword evidence="2" id="KW-0472">Membrane</keyword>
<evidence type="ECO:0000259" key="3">
    <source>
        <dbReference type="PROSITE" id="PS51747"/>
    </source>
</evidence>
<feature type="region of interest" description="Disordered" evidence="1">
    <location>
        <begin position="98"/>
        <end position="118"/>
    </location>
</feature>
<dbReference type="AlphaFoldDB" id="A0A7S4LNP7"/>
<dbReference type="PROSITE" id="PS51747">
    <property type="entry name" value="CYT_DCMP_DEAMINASES_2"/>
    <property type="match status" value="1"/>
</dbReference>
<dbReference type="PANTHER" id="PTHR11079:SF179">
    <property type="entry name" value="TRNA(ADENINE(34)) DEAMINASE, CHLOROPLASTIC"/>
    <property type="match status" value="1"/>
</dbReference>
<reference evidence="4" key="1">
    <citation type="submission" date="2021-01" db="EMBL/GenBank/DDBJ databases">
        <authorList>
            <person name="Corre E."/>
            <person name="Pelletier E."/>
            <person name="Niang G."/>
            <person name="Scheremetjew M."/>
            <person name="Finn R."/>
            <person name="Kale V."/>
            <person name="Holt S."/>
            <person name="Cochrane G."/>
            <person name="Meng A."/>
            <person name="Brown T."/>
            <person name="Cohen L."/>
        </authorList>
    </citation>
    <scope>NUCLEOTIDE SEQUENCE</scope>
    <source>
        <strain evidence="4">CCMP1594</strain>
    </source>
</reference>
<dbReference type="SUPFAM" id="SSF53927">
    <property type="entry name" value="Cytidine deaminase-like"/>
    <property type="match status" value="1"/>
</dbReference>
<proteinExistence type="predicted"/>
<dbReference type="PANTHER" id="PTHR11079">
    <property type="entry name" value="CYTOSINE DEAMINASE FAMILY MEMBER"/>
    <property type="match status" value="1"/>
</dbReference>
<keyword evidence="2" id="KW-0812">Transmembrane</keyword>
<dbReference type="Gene3D" id="3.40.140.10">
    <property type="entry name" value="Cytidine Deaminase, domain 2"/>
    <property type="match status" value="1"/>
</dbReference>
<keyword evidence="2" id="KW-1133">Transmembrane helix</keyword>
<dbReference type="Pfam" id="PF00383">
    <property type="entry name" value="dCMP_cyt_deam_1"/>
    <property type="match status" value="1"/>
</dbReference>
<dbReference type="InterPro" id="IPR002125">
    <property type="entry name" value="CMP_dCMP_dom"/>
</dbReference>
<dbReference type="InterPro" id="IPR016193">
    <property type="entry name" value="Cytidine_deaminase-like"/>
</dbReference>